<protein>
    <recommendedName>
        <fullName evidence="3">Secreted protein</fullName>
    </recommendedName>
</protein>
<dbReference type="Proteomes" id="UP000766486">
    <property type="component" value="Unassembled WGS sequence"/>
</dbReference>
<dbReference type="EMBL" id="CABFNS010001038">
    <property type="protein sequence ID" value="VUC37729.1"/>
    <property type="molecule type" value="Genomic_DNA"/>
</dbReference>
<keyword evidence="2" id="KW-1185">Reference proteome</keyword>
<comment type="caution">
    <text evidence="1">The sequence shown here is derived from an EMBL/GenBank/DDBJ whole genome shotgun (WGS) entry which is preliminary data.</text>
</comment>
<evidence type="ECO:0000313" key="2">
    <source>
        <dbReference type="Proteomes" id="UP000766486"/>
    </source>
</evidence>
<gene>
    <name evidence="1" type="ORF">CLO192961_LOCUS481618</name>
</gene>
<evidence type="ECO:0008006" key="3">
    <source>
        <dbReference type="Google" id="ProtNLM"/>
    </source>
</evidence>
<reference evidence="1 2" key="1">
    <citation type="submission" date="2019-06" db="EMBL/GenBank/DDBJ databases">
        <authorList>
            <person name="Broberg M."/>
        </authorList>
    </citation>
    <scope>NUCLEOTIDE SEQUENCE [LARGE SCALE GENOMIC DNA]</scope>
</reference>
<proteinExistence type="predicted"/>
<evidence type="ECO:0000313" key="1">
    <source>
        <dbReference type="EMBL" id="VUC37729.1"/>
    </source>
</evidence>
<accession>A0ABY6V274</accession>
<dbReference type="PROSITE" id="PS51257">
    <property type="entry name" value="PROKAR_LIPOPROTEIN"/>
    <property type="match status" value="1"/>
</dbReference>
<organism evidence="1 2">
    <name type="scientific">Bionectria ochroleuca</name>
    <name type="common">Gliocladium roseum</name>
    <dbReference type="NCBI Taxonomy" id="29856"/>
    <lineage>
        <taxon>Eukaryota</taxon>
        <taxon>Fungi</taxon>
        <taxon>Dikarya</taxon>
        <taxon>Ascomycota</taxon>
        <taxon>Pezizomycotina</taxon>
        <taxon>Sordariomycetes</taxon>
        <taxon>Hypocreomycetidae</taxon>
        <taxon>Hypocreales</taxon>
        <taxon>Bionectriaceae</taxon>
        <taxon>Clonostachys</taxon>
    </lineage>
</organism>
<name>A0ABY6V274_BIOOC</name>
<sequence length="122" mass="13520">MRQQLSAAITTSALFIGCRVVSLGVGSEGQRTSAGSRRAPAGARKTHVASTEIGILAQKDRMLDIAVICVSLLWKEEEQERGQSSFENGAFWRRKLAVRMYEPLLVSKRKWRDSHTALSTTN</sequence>